<evidence type="ECO:0000313" key="2">
    <source>
        <dbReference type="Proteomes" id="UP000284842"/>
    </source>
</evidence>
<dbReference type="EMBL" id="NHTK01005487">
    <property type="protein sequence ID" value="PPQ77788.1"/>
    <property type="molecule type" value="Genomic_DNA"/>
</dbReference>
<dbReference type="InParanoid" id="A0A409WGX7"/>
<protein>
    <recommendedName>
        <fullName evidence="3">F-box domain-containing protein</fullName>
    </recommendedName>
</protein>
<dbReference type="Proteomes" id="UP000284842">
    <property type="component" value="Unassembled WGS sequence"/>
</dbReference>
<gene>
    <name evidence="1" type="ORF">CVT24_005892</name>
</gene>
<proteinExistence type="predicted"/>
<reference evidence="1 2" key="1">
    <citation type="journal article" date="2018" name="Evol. Lett.">
        <title>Horizontal gene cluster transfer increased hallucinogenic mushroom diversity.</title>
        <authorList>
            <person name="Reynolds H.T."/>
            <person name="Vijayakumar V."/>
            <person name="Gluck-Thaler E."/>
            <person name="Korotkin H.B."/>
            <person name="Matheny P.B."/>
            <person name="Slot J.C."/>
        </authorList>
    </citation>
    <scope>NUCLEOTIDE SEQUENCE [LARGE SCALE GENOMIC DNA]</scope>
    <source>
        <strain evidence="1 2">2629</strain>
    </source>
</reference>
<organism evidence="1 2">
    <name type="scientific">Panaeolus cyanescens</name>
    <dbReference type="NCBI Taxonomy" id="181874"/>
    <lineage>
        <taxon>Eukaryota</taxon>
        <taxon>Fungi</taxon>
        <taxon>Dikarya</taxon>
        <taxon>Basidiomycota</taxon>
        <taxon>Agaricomycotina</taxon>
        <taxon>Agaricomycetes</taxon>
        <taxon>Agaricomycetidae</taxon>
        <taxon>Agaricales</taxon>
        <taxon>Agaricineae</taxon>
        <taxon>Galeropsidaceae</taxon>
        <taxon>Panaeolus</taxon>
    </lineage>
</organism>
<dbReference type="AlphaFoldDB" id="A0A409WGX7"/>
<dbReference type="SUPFAM" id="SSF52047">
    <property type="entry name" value="RNI-like"/>
    <property type="match status" value="1"/>
</dbReference>
<evidence type="ECO:0000313" key="1">
    <source>
        <dbReference type="EMBL" id="PPQ77788.1"/>
    </source>
</evidence>
<accession>A0A409WGX7</accession>
<comment type="caution">
    <text evidence="1">The sequence shown here is derived from an EMBL/GenBank/DDBJ whole genome shotgun (WGS) entry which is preliminary data.</text>
</comment>
<sequence length="551" mass="62668">MHQALQIPSLLRSIFRHLRLDEDKQGCINAALTCRAFRDPAEDELWRELDCGLVPLFKLISNFKEGTGSSSGIYFVRGAVTPVDVERMKLFSRRVRVLTYAERSKLGGLVDSSAAVTIAPALQGQFLFPNLKTLRCDLQGDSNAILPLCISPGLKTLDIATYYCAAIESTWAEGVSYFVQTLADANIQLFHLRLDIPCTLTLLNGVQSSFSQLRSLQISLGPDSERMVDISFLRALTEFNHLDDLSLQFNFFDAFPALGVENHPKLTFKQVLQLQITCPLDDVLTFLAITSFPSLAYFYFDFILPLSLETSYQYDWKRLLETIHDMSSPSIVRGVSLDPWRTAWSQNEGRYDMFRMTNPGVAFEDLSELLLRFKLEEFICPFPLFRSLTMDDLKSITNAWEKIRVLYLFTAEPNTVGLDALHHIASTLPCIFNLSMSVNASFGEMNDTPARFGQSLKVLTLRFYRYNEDISLVSRLAYHVDALFPNINICYEMDECWEDNDDDGTAFTQLVRIIQKARERERNQKTAGGRALETYQVYEYPSEQIPPLGSF</sequence>
<name>A0A409WGX7_9AGAR</name>
<keyword evidence="2" id="KW-1185">Reference proteome</keyword>
<dbReference type="OrthoDB" id="3129364at2759"/>
<evidence type="ECO:0008006" key="3">
    <source>
        <dbReference type="Google" id="ProtNLM"/>
    </source>
</evidence>